<evidence type="ECO:0000256" key="1">
    <source>
        <dbReference type="ARBA" id="ARBA00022801"/>
    </source>
</evidence>
<proteinExistence type="predicted"/>
<dbReference type="AlphaFoldDB" id="A0A067SQE2"/>
<gene>
    <name evidence="3" type="ORF">GALMADRAFT_251759</name>
</gene>
<feature type="compositionally biased region" description="Polar residues" evidence="2">
    <location>
        <begin position="1"/>
        <end position="15"/>
    </location>
</feature>
<evidence type="ECO:0000256" key="2">
    <source>
        <dbReference type="SAM" id="MobiDB-lite"/>
    </source>
</evidence>
<reference evidence="4" key="1">
    <citation type="journal article" date="2014" name="Proc. Natl. Acad. Sci. U.S.A.">
        <title>Extensive sampling of basidiomycete genomes demonstrates inadequacy of the white-rot/brown-rot paradigm for wood decay fungi.</title>
        <authorList>
            <person name="Riley R."/>
            <person name="Salamov A.A."/>
            <person name="Brown D.W."/>
            <person name="Nagy L.G."/>
            <person name="Floudas D."/>
            <person name="Held B.W."/>
            <person name="Levasseur A."/>
            <person name="Lombard V."/>
            <person name="Morin E."/>
            <person name="Otillar R."/>
            <person name="Lindquist E.A."/>
            <person name="Sun H."/>
            <person name="LaButti K.M."/>
            <person name="Schmutz J."/>
            <person name="Jabbour D."/>
            <person name="Luo H."/>
            <person name="Baker S.E."/>
            <person name="Pisabarro A.G."/>
            <person name="Walton J.D."/>
            <person name="Blanchette R.A."/>
            <person name="Henrissat B."/>
            <person name="Martin F."/>
            <person name="Cullen D."/>
            <person name="Hibbett D.S."/>
            <person name="Grigoriev I.V."/>
        </authorList>
    </citation>
    <scope>NUCLEOTIDE SEQUENCE [LARGE SCALE GENOMIC DNA]</scope>
    <source>
        <strain evidence="4">CBS 339.88</strain>
    </source>
</reference>
<dbReference type="OrthoDB" id="6079689at2759"/>
<evidence type="ECO:0000313" key="4">
    <source>
        <dbReference type="Proteomes" id="UP000027222"/>
    </source>
</evidence>
<dbReference type="SUPFAM" id="SSF51556">
    <property type="entry name" value="Metallo-dependent hydrolases"/>
    <property type="match status" value="1"/>
</dbReference>
<dbReference type="Gene3D" id="3.20.20.140">
    <property type="entry name" value="Metal-dependent hydrolases"/>
    <property type="match status" value="1"/>
</dbReference>
<sequence length="368" mass="41890">MQNPKPTQNNAQKTYNRNRPARPPPPGEEHLLLPTPPSELSVVDTHTHVLSTFDFYRRQYRNGKYTDVYSFIKAMYEGRNVDAIVDVWCDAPVKKQWKEYADAAMDKEKWGGMEYWFTLGVHPHDAKKYNDRVENDILEAMEHPRCVGLGEIGLDYHYNHSPRDKQQAVFTQQLKLAVRLGKPLVIHTREADDDTERIMKAEVPKDHKIHVHCFSDTPEFGKRLLDHFSNLYIGITGVITYSSNKNTSAVVRNMAAPSLSPNGPAPTPESLRILLETDAPFMTPGNMYDDLDLARGQKLPLCHSAMIPWTAQFVADVANSARVPRNAPRPAGVELWSADDIMRVSRENTRKMYGVTSIHHHIHISKES</sequence>
<name>A0A067SQE2_GALM3</name>
<dbReference type="Proteomes" id="UP000027222">
    <property type="component" value="Unassembled WGS sequence"/>
</dbReference>
<dbReference type="InterPro" id="IPR001130">
    <property type="entry name" value="TatD-like"/>
</dbReference>
<dbReference type="PROSITE" id="PS01090">
    <property type="entry name" value="TATD_2"/>
    <property type="match status" value="1"/>
</dbReference>
<evidence type="ECO:0008006" key="5">
    <source>
        <dbReference type="Google" id="ProtNLM"/>
    </source>
</evidence>
<dbReference type="CDD" id="cd01310">
    <property type="entry name" value="TatD_DNAse"/>
    <property type="match status" value="1"/>
</dbReference>
<dbReference type="GO" id="GO:0016788">
    <property type="term" value="F:hydrolase activity, acting on ester bonds"/>
    <property type="evidence" value="ECO:0007669"/>
    <property type="project" value="InterPro"/>
</dbReference>
<dbReference type="InterPro" id="IPR018228">
    <property type="entry name" value="DNase_TatD-rel_CS"/>
</dbReference>
<evidence type="ECO:0000313" key="3">
    <source>
        <dbReference type="EMBL" id="KDR73175.1"/>
    </source>
</evidence>
<accession>A0A067SQE2</accession>
<keyword evidence="1" id="KW-0378">Hydrolase</keyword>
<dbReference type="PANTHER" id="PTHR46363:SF1">
    <property type="entry name" value="DEOXYRIBONUCLEASE TATDN2-RELATED"/>
    <property type="match status" value="1"/>
</dbReference>
<dbReference type="PANTHER" id="PTHR46363">
    <property type="entry name" value="DEOXYRIBONUCLEASE TATDN2-RELATED"/>
    <property type="match status" value="1"/>
</dbReference>
<dbReference type="Pfam" id="PF01026">
    <property type="entry name" value="TatD_DNase"/>
    <property type="match status" value="1"/>
</dbReference>
<protein>
    <recommendedName>
        <fullName evidence="5">Amidohydrolase-related domain-containing protein</fullName>
    </recommendedName>
</protein>
<feature type="region of interest" description="Disordered" evidence="2">
    <location>
        <begin position="1"/>
        <end position="37"/>
    </location>
</feature>
<keyword evidence="4" id="KW-1185">Reference proteome</keyword>
<dbReference type="EMBL" id="KL142386">
    <property type="protein sequence ID" value="KDR73175.1"/>
    <property type="molecule type" value="Genomic_DNA"/>
</dbReference>
<organism evidence="3 4">
    <name type="scientific">Galerina marginata (strain CBS 339.88)</name>
    <dbReference type="NCBI Taxonomy" id="685588"/>
    <lineage>
        <taxon>Eukaryota</taxon>
        <taxon>Fungi</taxon>
        <taxon>Dikarya</taxon>
        <taxon>Basidiomycota</taxon>
        <taxon>Agaricomycotina</taxon>
        <taxon>Agaricomycetes</taxon>
        <taxon>Agaricomycetidae</taxon>
        <taxon>Agaricales</taxon>
        <taxon>Agaricineae</taxon>
        <taxon>Strophariaceae</taxon>
        <taxon>Galerina</taxon>
    </lineage>
</organism>
<dbReference type="InterPro" id="IPR032466">
    <property type="entry name" value="Metal_Hydrolase"/>
</dbReference>
<dbReference type="HOGENOM" id="CLU_031506_2_0_1"/>